<dbReference type="InterPro" id="IPR043128">
    <property type="entry name" value="Rev_trsase/Diguanyl_cyclase"/>
</dbReference>
<keyword evidence="1" id="KW-0472">Membrane</keyword>
<feature type="transmembrane region" description="Helical" evidence="1">
    <location>
        <begin position="50"/>
        <end position="71"/>
    </location>
</feature>
<dbReference type="NCBIfam" id="TIGR00254">
    <property type="entry name" value="GGDEF"/>
    <property type="match status" value="1"/>
</dbReference>
<dbReference type="InterPro" id="IPR000160">
    <property type="entry name" value="GGDEF_dom"/>
</dbReference>
<dbReference type="Pfam" id="PF00990">
    <property type="entry name" value="GGDEF"/>
    <property type="match status" value="1"/>
</dbReference>
<keyword evidence="1" id="KW-0812">Transmembrane</keyword>
<evidence type="ECO:0000313" key="4">
    <source>
        <dbReference type="Proteomes" id="UP000256869"/>
    </source>
</evidence>
<sequence>MSLPSLGINQERWNRLLLKSYWVVFVLSIIVECLYLLVTDLPAEQFVSLYIVRPTIIMAFIVLLAECGVRYLPKHHDYVLISSATLLTVTVTAIHSSLEYLLFLLFFPIMISIFYFQYKKLLYAMLNTIIALICLYLADAEIRSNIPFIGLVSMLVIIIVYSGISLGILARGREVLKHLRTSYESNQELLVRTILMDKLAKTDALTDTYNHMAYHEFKDHLVEQANNGRISLHLAILDIDNFKKVNDTYGHKAGDKVLKIVASIIQSKTGSNDIVARYGGEEFAVLIAEKSFQEVYDLVEEIRKSIAITQHDAIEGLNVTVSIGLNTYMPGMGREALFQGADAALYEAKHSGKNRTMLAASMRSPRSDSVV</sequence>
<keyword evidence="1" id="KW-1133">Transmembrane helix</keyword>
<dbReference type="PANTHER" id="PTHR45138">
    <property type="entry name" value="REGULATORY COMPONENTS OF SENSORY TRANSDUCTION SYSTEM"/>
    <property type="match status" value="1"/>
</dbReference>
<dbReference type="OrthoDB" id="9759607at2"/>
<dbReference type="GO" id="GO:0005886">
    <property type="term" value="C:plasma membrane"/>
    <property type="evidence" value="ECO:0007669"/>
    <property type="project" value="TreeGrafter"/>
</dbReference>
<dbReference type="PANTHER" id="PTHR45138:SF9">
    <property type="entry name" value="DIGUANYLATE CYCLASE DGCM-RELATED"/>
    <property type="match status" value="1"/>
</dbReference>
<dbReference type="InterPro" id="IPR050469">
    <property type="entry name" value="Diguanylate_Cyclase"/>
</dbReference>
<feature type="transmembrane region" description="Helical" evidence="1">
    <location>
        <begin position="100"/>
        <end position="116"/>
    </location>
</feature>
<dbReference type="GO" id="GO:1902201">
    <property type="term" value="P:negative regulation of bacterial-type flagellum-dependent cell motility"/>
    <property type="evidence" value="ECO:0007669"/>
    <property type="project" value="TreeGrafter"/>
</dbReference>
<dbReference type="PROSITE" id="PS51300">
    <property type="entry name" value="NIRD"/>
    <property type="match status" value="1"/>
</dbReference>
<evidence type="ECO:0000313" key="3">
    <source>
        <dbReference type="EMBL" id="RED63874.1"/>
    </source>
</evidence>
<dbReference type="CDD" id="cd01949">
    <property type="entry name" value="GGDEF"/>
    <property type="match status" value="1"/>
</dbReference>
<dbReference type="SUPFAM" id="SSF55073">
    <property type="entry name" value="Nucleotide cyclase"/>
    <property type="match status" value="1"/>
</dbReference>
<comment type="caution">
    <text evidence="3">The sequence shown here is derived from an EMBL/GenBank/DDBJ whole genome shotgun (WGS) entry which is preliminary data.</text>
</comment>
<evidence type="ECO:0000259" key="2">
    <source>
        <dbReference type="PROSITE" id="PS50887"/>
    </source>
</evidence>
<dbReference type="Proteomes" id="UP000256869">
    <property type="component" value="Unassembled WGS sequence"/>
</dbReference>
<dbReference type="PROSITE" id="PS50887">
    <property type="entry name" value="GGDEF"/>
    <property type="match status" value="1"/>
</dbReference>
<dbReference type="GO" id="GO:0043709">
    <property type="term" value="P:cell adhesion involved in single-species biofilm formation"/>
    <property type="evidence" value="ECO:0007669"/>
    <property type="project" value="TreeGrafter"/>
</dbReference>
<feature type="domain" description="GGDEF" evidence="2">
    <location>
        <begin position="230"/>
        <end position="361"/>
    </location>
</feature>
<name>A0A3D9IQ22_9BACL</name>
<feature type="transmembrane region" description="Helical" evidence="1">
    <location>
        <begin position="144"/>
        <end position="170"/>
    </location>
</feature>
<feature type="transmembrane region" description="Helical" evidence="1">
    <location>
        <begin position="78"/>
        <end position="94"/>
    </location>
</feature>
<evidence type="ECO:0000256" key="1">
    <source>
        <dbReference type="SAM" id="Phobius"/>
    </source>
</evidence>
<keyword evidence="4" id="KW-1185">Reference proteome</keyword>
<feature type="transmembrane region" description="Helical" evidence="1">
    <location>
        <begin position="21"/>
        <end position="38"/>
    </location>
</feature>
<accession>A0A3D9IQ22</accession>
<protein>
    <submittedName>
        <fullName evidence="3">Diguanylate cyclase (GGDEF)-like protein</fullName>
    </submittedName>
</protein>
<reference evidence="3 4" key="1">
    <citation type="submission" date="2018-07" db="EMBL/GenBank/DDBJ databases">
        <title>Genomic Encyclopedia of Type Strains, Phase III (KMG-III): the genomes of soil and plant-associated and newly described type strains.</title>
        <authorList>
            <person name="Whitman W."/>
        </authorList>
    </citation>
    <scope>NUCLEOTIDE SEQUENCE [LARGE SCALE GENOMIC DNA]</scope>
    <source>
        <strain evidence="3 4">CECT 8236</strain>
    </source>
</reference>
<proteinExistence type="predicted"/>
<dbReference type="InterPro" id="IPR029787">
    <property type="entry name" value="Nucleotide_cyclase"/>
</dbReference>
<dbReference type="AlphaFoldDB" id="A0A3D9IQ22"/>
<dbReference type="GO" id="GO:0052621">
    <property type="term" value="F:diguanylate cyclase activity"/>
    <property type="evidence" value="ECO:0007669"/>
    <property type="project" value="TreeGrafter"/>
</dbReference>
<dbReference type="Gene3D" id="3.30.70.270">
    <property type="match status" value="1"/>
</dbReference>
<dbReference type="SMART" id="SM00267">
    <property type="entry name" value="GGDEF"/>
    <property type="match status" value="1"/>
</dbReference>
<dbReference type="EMBL" id="QRDY01000003">
    <property type="protein sequence ID" value="RED63874.1"/>
    <property type="molecule type" value="Genomic_DNA"/>
</dbReference>
<organism evidence="3 4">
    <name type="scientific">Cohnella lupini</name>
    <dbReference type="NCBI Taxonomy" id="1294267"/>
    <lineage>
        <taxon>Bacteria</taxon>
        <taxon>Bacillati</taxon>
        <taxon>Bacillota</taxon>
        <taxon>Bacilli</taxon>
        <taxon>Bacillales</taxon>
        <taxon>Paenibacillaceae</taxon>
        <taxon>Cohnella</taxon>
    </lineage>
</organism>
<feature type="transmembrane region" description="Helical" evidence="1">
    <location>
        <begin position="121"/>
        <end position="138"/>
    </location>
</feature>
<dbReference type="RefSeq" id="WP_115991985.1">
    <property type="nucleotide sequence ID" value="NZ_QRDY01000003.1"/>
</dbReference>
<gene>
    <name evidence="3" type="ORF">DFP95_103115</name>
</gene>
<dbReference type="FunFam" id="3.30.70.270:FF:000001">
    <property type="entry name" value="Diguanylate cyclase domain protein"/>
    <property type="match status" value="1"/>
</dbReference>